<keyword evidence="2 4" id="KW-0238">DNA-binding</keyword>
<dbReference type="RefSeq" id="WP_113054734.1">
    <property type="nucleotide sequence ID" value="NZ_CP175536.1"/>
</dbReference>
<dbReference type="GO" id="GO:0003677">
    <property type="term" value="F:DNA binding"/>
    <property type="evidence" value="ECO:0007669"/>
    <property type="project" value="UniProtKB-UniRule"/>
</dbReference>
<evidence type="ECO:0000259" key="5">
    <source>
        <dbReference type="PROSITE" id="PS50977"/>
    </source>
</evidence>
<evidence type="ECO:0000256" key="1">
    <source>
        <dbReference type="ARBA" id="ARBA00023015"/>
    </source>
</evidence>
<dbReference type="PROSITE" id="PS50977">
    <property type="entry name" value="HTH_TETR_2"/>
    <property type="match status" value="1"/>
</dbReference>
<feature type="domain" description="HTH tetR-type" evidence="5">
    <location>
        <begin position="11"/>
        <end position="71"/>
    </location>
</feature>
<keyword evidence="3" id="KW-0804">Transcription</keyword>
<dbReference type="EMBL" id="QEVW01000014">
    <property type="protein sequence ID" value="RAW12753.1"/>
    <property type="molecule type" value="Genomic_DNA"/>
</dbReference>
<dbReference type="Gene3D" id="1.10.357.10">
    <property type="entry name" value="Tetracycline Repressor, domain 2"/>
    <property type="match status" value="1"/>
</dbReference>
<dbReference type="Gene3D" id="1.10.10.60">
    <property type="entry name" value="Homeodomain-like"/>
    <property type="match status" value="1"/>
</dbReference>
<dbReference type="InterPro" id="IPR041612">
    <property type="entry name" value="YfiR_C"/>
</dbReference>
<dbReference type="PANTHER" id="PTHR47506:SF6">
    <property type="entry name" value="HTH-TYPE TRANSCRIPTIONAL REPRESSOR NEMR"/>
    <property type="match status" value="1"/>
</dbReference>
<dbReference type="InterPro" id="IPR009057">
    <property type="entry name" value="Homeodomain-like_sf"/>
</dbReference>
<comment type="caution">
    <text evidence="6">The sequence shown here is derived from an EMBL/GenBank/DDBJ whole genome shotgun (WGS) entry which is preliminary data.</text>
</comment>
<evidence type="ECO:0000313" key="6">
    <source>
        <dbReference type="EMBL" id="RAW12753.1"/>
    </source>
</evidence>
<name>A0A329QKF1_9BACL</name>
<dbReference type="SUPFAM" id="SSF48498">
    <property type="entry name" value="Tetracyclin repressor-like, C-terminal domain"/>
    <property type="match status" value="1"/>
</dbReference>
<dbReference type="InterPro" id="IPR036271">
    <property type="entry name" value="Tet_transcr_reg_TetR-rel_C_sf"/>
</dbReference>
<dbReference type="InterPro" id="IPR001647">
    <property type="entry name" value="HTH_TetR"/>
</dbReference>
<dbReference type="SUPFAM" id="SSF46689">
    <property type="entry name" value="Homeodomain-like"/>
    <property type="match status" value="1"/>
</dbReference>
<dbReference type="Pfam" id="PF17922">
    <property type="entry name" value="TetR_C_17"/>
    <property type="match status" value="1"/>
</dbReference>
<protein>
    <recommendedName>
        <fullName evidence="5">HTH tetR-type domain-containing protein</fullName>
    </recommendedName>
</protein>
<organism evidence="6 7">
    <name type="scientific">Paenibacillus taichungensis</name>
    <dbReference type="NCBI Taxonomy" id="484184"/>
    <lineage>
        <taxon>Bacteria</taxon>
        <taxon>Bacillati</taxon>
        <taxon>Bacillota</taxon>
        <taxon>Bacilli</taxon>
        <taxon>Bacillales</taxon>
        <taxon>Paenibacillaceae</taxon>
        <taxon>Paenibacillus</taxon>
    </lineage>
</organism>
<proteinExistence type="predicted"/>
<sequence length="210" mass="24765">MSPRLTDSQKERRNLQILEAAKRVFTEKGYGAATLKDIIQETGMSRGWIYLYYQTKEDIFEALLDYQDADYEQYINQLMESSSSIWETVTTLYSQQWQELYRSPHGGLMPAFYEYFLVGWRDMPRRELLLERYEKGIAQFAELLRIGVEREEFSPAMDVMDISRLAASFQEGIMTHYITIGPQKANTRMQYDALMLYLKNLLHPVSMKEM</sequence>
<reference evidence="6 7" key="1">
    <citation type="submission" date="2018-04" db="EMBL/GenBank/DDBJ databases">
        <title>Paenibacillus taichungensis Genome sequencing and assembly.</title>
        <authorList>
            <person name="Xu J."/>
            <person name="Rensing C."/>
            <person name="Mazhar H.S."/>
        </authorList>
    </citation>
    <scope>NUCLEOTIDE SEQUENCE [LARGE SCALE GENOMIC DNA]</scope>
    <source>
        <strain evidence="6 7">NC1</strain>
    </source>
</reference>
<evidence type="ECO:0000256" key="4">
    <source>
        <dbReference type="PROSITE-ProRule" id="PRU00335"/>
    </source>
</evidence>
<dbReference type="PRINTS" id="PR00455">
    <property type="entry name" value="HTHTETR"/>
</dbReference>
<dbReference type="AlphaFoldDB" id="A0A329QKF1"/>
<evidence type="ECO:0000313" key="7">
    <source>
        <dbReference type="Proteomes" id="UP000250642"/>
    </source>
</evidence>
<gene>
    <name evidence="6" type="ORF">DC345_20910</name>
</gene>
<dbReference type="PANTHER" id="PTHR47506">
    <property type="entry name" value="TRANSCRIPTIONAL REGULATORY PROTEIN"/>
    <property type="match status" value="1"/>
</dbReference>
<keyword evidence="1" id="KW-0805">Transcription regulation</keyword>
<feature type="DNA-binding region" description="H-T-H motif" evidence="4">
    <location>
        <begin position="34"/>
        <end position="53"/>
    </location>
</feature>
<evidence type="ECO:0000256" key="3">
    <source>
        <dbReference type="ARBA" id="ARBA00023163"/>
    </source>
</evidence>
<dbReference type="Proteomes" id="UP000250642">
    <property type="component" value="Unassembled WGS sequence"/>
</dbReference>
<evidence type="ECO:0000256" key="2">
    <source>
        <dbReference type="ARBA" id="ARBA00023125"/>
    </source>
</evidence>
<accession>A0A329QKF1</accession>
<dbReference type="Pfam" id="PF00440">
    <property type="entry name" value="TetR_N"/>
    <property type="match status" value="1"/>
</dbReference>